<dbReference type="GO" id="GO:0006402">
    <property type="term" value="P:mRNA catabolic process"/>
    <property type="evidence" value="ECO:0007669"/>
    <property type="project" value="InterPro"/>
</dbReference>
<keyword evidence="2 5" id="KW-0678">Repressor</keyword>
<dbReference type="GO" id="GO:0045947">
    <property type="term" value="P:negative regulation of translational initiation"/>
    <property type="evidence" value="ECO:0007669"/>
    <property type="project" value="UniProtKB-UniRule"/>
</dbReference>
<dbReference type="InterPro" id="IPR003751">
    <property type="entry name" value="CsrA"/>
</dbReference>
<reference evidence="6 7" key="1">
    <citation type="submission" date="2019-01" db="EMBL/GenBank/DDBJ databases">
        <title>Insights into ecological role of a new deltaproteobacterial order Candidatus Sinidesulfobacterales (Sva0485) by metagenomics and metatranscriptomics.</title>
        <authorList>
            <person name="Tan S."/>
            <person name="Liu J."/>
            <person name="Fang Y."/>
            <person name="Hedlund B.P."/>
            <person name="Lian Z.H."/>
            <person name="Huang L.Y."/>
            <person name="Li J.T."/>
            <person name="Huang L.N."/>
            <person name="Li W.J."/>
            <person name="Jiang H.C."/>
            <person name="Dong H.L."/>
            <person name="Shu W.S."/>
        </authorList>
    </citation>
    <scope>NUCLEOTIDE SEQUENCE [LARGE SCALE GENOMIC DNA]</scope>
    <source>
        <strain evidence="6">AP3</strain>
    </source>
</reference>
<evidence type="ECO:0000256" key="4">
    <source>
        <dbReference type="ARBA" id="ARBA00022884"/>
    </source>
</evidence>
<dbReference type="SUPFAM" id="SSF117130">
    <property type="entry name" value="CsrA-like"/>
    <property type="match status" value="1"/>
</dbReference>
<dbReference type="Proteomes" id="UP000320813">
    <property type="component" value="Unassembled WGS sequence"/>
</dbReference>
<comment type="subunit">
    <text evidence="5">Homodimer; the beta-strands of each monomer intercalate to form a hydrophobic core, while the alpha-helices form wings that extend away from the core.</text>
</comment>
<dbReference type="NCBIfam" id="TIGR00202">
    <property type="entry name" value="csrA"/>
    <property type="match status" value="1"/>
</dbReference>
<organism evidence="6 7">
    <name type="scientific">Candidatus Acidulodesulfobacterium ferriphilum</name>
    <dbReference type="NCBI Taxonomy" id="2597223"/>
    <lineage>
        <taxon>Bacteria</taxon>
        <taxon>Deltaproteobacteria</taxon>
        <taxon>Candidatus Acidulodesulfobacterales</taxon>
        <taxon>Candidatus Acidulodesulfobacterium</taxon>
    </lineage>
</organism>
<evidence type="ECO:0000256" key="5">
    <source>
        <dbReference type="HAMAP-Rule" id="MF_00167"/>
    </source>
</evidence>
<dbReference type="GO" id="GO:1902208">
    <property type="term" value="P:regulation of bacterial-type flagellum assembly"/>
    <property type="evidence" value="ECO:0007669"/>
    <property type="project" value="UniProtKB-UniRule"/>
</dbReference>
<dbReference type="EMBL" id="SGBD01000002">
    <property type="protein sequence ID" value="RZD14543.1"/>
    <property type="molecule type" value="Genomic_DNA"/>
</dbReference>
<comment type="similarity">
    <text evidence="5">Belongs to the CsrA/RsmA family.</text>
</comment>
<dbReference type="HAMAP" id="MF_00167">
    <property type="entry name" value="CsrA"/>
    <property type="match status" value="1"/>
</dbReference>
<keyword evidence="1 5" id="KW-0963">Cytoplasm</keyword>
<evidence type="ECO:0000256" key="2">
    <source>
        <dbReference type="ARBA" id="ARBA00022491"/>
    </source>
</evidence>
<dbReference type="AlphaFoldDB" id="A0A519BB88"/>
<dbReference type="PANTHER" id="PTHR34984">
    <property type="entry name" value="CARBON STORAGE REGULATOR"/>
    <property type="match status" value="1"/>
</dbReference>
<proteinExistence type="inferred from homology"/>
<dbReference type="Gene3D" id="2.60.40.4380">
    <property type="entry name" value="Translational regulator CsrA"/>
    <property type="match status" value="1"/>
</dbReference>
<dbReference type="PANTHER" id="PTHR34984:SF1">
    <property type="entry name" value="CARBON STORAGE REGULATOR"/>
    <property type="match status" value="1"/>
</dbReference>
<gene>
    <name evidence="5 6" type="primary">csrA</name>
    <name evidence="6" type="ORF">EVJ47_05070</name>
</gene>
<sequence>MLILSRKEGESIKIGDNITVEIISIRGGTVKIGINAPEDALILRKELYDSIKEENINASNLNSGIISNLNDIFNKEKNKK</sequence>
<evidence type="ECO:0000313" key="7">
    <source>
        <dbReference type="Proteomes" id="UP000320813"/>
    </source>
</evidence>
<evidence type="ECO:0000256" key="3">
    <source>
        <dbReference type="ARBA" id="ARBA00022845"/>
    </source>
</evidence>
<comment type="caution">
    <text evidence="6">The sequence shown here is derived from an EMBL/GenBank/DDBJ whole genome shotgun (WGS) entry which is preliminary data.</text>
</comment>
<evidence type="ECO:0000256" key="1">
    <source>
        <dbReference type="ARBA" id="ARBA00022490"/>
    </source>
</evidence>
<comment type="subcellular location">
    <subcellularLocation>
        <location evidence="5">Cytoplasm</location>
    </subcellularLocation>
</comment>
<accession>A0A519BB88</accession>
<comment type="function">
    <text evidence="5">A translational regulator that binds mRNA to regulate translation initiation and/or mRNA stability. Usually binds in the 5'-UTR at or near the Shine-Dalgarno sequence preventing ribosome-binding, thus repressing translation. Its main target seems to be the major flagellin gene, while its function is anatagonized by FliW.</text>
</comment>
<protein>
    <recommendedName>
        <fullName evidence="5">Translational regulator CsrA</fullName>
    </recommendedName>
</protein>
<keyword evidence="4 5" id="KW-0694">RNA-binding</keyword>
<keyword evidence="5" id="KW-1005">Bacterial flagellum biogenesis</keyword>
<keyword evidence="3 5" id="KW-0810">Translation regulation</keyword>
<dbReference type="Pfam" id="PF02599">
    <property type="entry name" value="CsrA"/>
    <property type="match status" value="1"/>
</dbReference>
<dbReference type="NCBIfam" id="NF002469">
    <property type="entry name" value="PRK01712.1"/>
    <property type="match status" value="1"/>
</dbReference>
<dbReference type="GO" id="GO:0048027">
    <property type="term" value="F:mRNA 5'-UTR binding"/>
    <property type="evidence" value="ECO:0007669"/>
    <property type="project" value="UniProtKB-UniRule"/>
</dbReference>
<evidence type="ECO:0000313" key="6">
    <source>
        <dbReference type="EMBL" id="RZD14543.1"/>
    </source>
</evidence>
<dbReference type="FunFam" id="2.60.40.4380:FF:000002">
    <property type="entry name" value="Translational regulator CsrA"/>
    <property type="match status" value="1"/>
</dbReference>
<dbReference type="GO" id="GO:0006109">
    <property type="term" value="P:regulation of carbohydrate metabolic process"/>
    <property type="evidence" value="ECO:0007669"/>
    <property type="project" value="InterPro"/>
</dbReference>
<dbReference type="GO" id="GO:0044781">
    <property type="term" value="P:bacterial-type flagellum organization"/>
    <property type="evidence" value="ECO:0007669"/>
    <property type="project" value="UniProtKB-KW"/>
</dbReference>
<dbReference type="GO" id="GO:0005829">
    <property type="term" value="C:cytosol"/>
    <property type="evidence" value="ECO:0007669"/>
    <property type="project" value="TreeGrafter"/>
</dbReference>
<name>A0A519BB88_9DELT</name>
<dbReference type="InterPro" id="IPR036107">
    <property type="entry name" value="CsrA_sf"/>
</dbReference>